<evidence type="ECO:0000256" key="1">
    <source>
        <dbReference type="PROSITE-ProRule" id="PRU00473"/>
    </source>
</evidence>
<dbReference type="InterPro" id="IPR036737">
    <property type="entry name" value="OmpA-like_sf"/>
</dbReference>
<keyword evidence="3" id="KW-0732">Signal</keyword>
<dbReference type="Proteomes" id="UP000315369">
    <property type="component" value="Unassembled WGS sequence"/>
</dbReference>
<evidence type="ECO:0000256" key="2">
    <source>
        <dbReference type="SAM" id="MobiDB-lite"/>
    </source>
</evidence>
<comment type="caution">
    <text evidence="5">The sequence shown here is derived from an EMBL/GenBank/DDBJ whole genome shotgun (WGS) entry which is preliminary data.</text>
</comment>
<feature type="signal peptide" evidence="3">
    <location>
        <begin position="1"/>
        <end position="25"/>
    </location>
</feature>
<evidence type="ECO:0000313" key="5">
    <source>
        <dbReference type="EMBL" id="TQF15403.1"/>
    </source>
</evidence>
<dbReference type="GO" id="GO:0016020">
    <property type="term" value="C:membrane"/>
    <property type="evidence" value="ECO:0007669"/>
    <property type="project" value="UniProtKB-UniRule"/>
</dbReference>
<keyword evidence="1" id="KW-0472">Membrane</keyword>
<keyword evidence="6" id="KW-1185">Reference proteome</keyword>
<accession>A0A540X2G9</accession>
<dbReference type="PANTHER" id="PTHR30329:SF21">
    <property type="entry name" value="LIPOPROTEIN YIAD-RELATED"/>
    <property type="match status" value="1"/>
</dbReference>
<feature type="region of interest" description="Disordered" evidence="2">
    <location>
        <begin position="433"/>
        <end position="457"/>
    </location>
</feature>
<dbReference type="EMBL" id="VIFM01000044">
    <property type="protein sequence ID" value="TQF15403.1"/>
    <property type="molecule type" value="Genomic_DNA"/>
</dbReference>
<gene>
    <name evidence="5" type="ORF">FJV41_13785</name>
</gene>
<protein>
    <submittedName>
        <fullName evidence="5">OmpA family protein</fullName>
    </submittedName>
</protein>
<dbReference type="InterPro" id="IPR050330">
    <property type="entry name" value="Bact_OuterMem_StrucFunc"/>
</dbReference>
<feature type="domain" description="OmpA-like" evidence="4">
    <location>
        <begin position="350"/>
        <end position="467"/>
    </location>
</feature>
<dbReference type="SUPFAM" id="SSF103088">
    <property type="entry name" value="OmpA-like"/>
    <property type="match status" value="1"/>
</dbReference>
<feature type="chain" id="PRO_5021745135" evidence="3">
    <location>
        <begin position="26"/>
        <end position="473"/>
    </location>
</feature>
<sequence length="473" mass="51027">MSGWRARWQRRWTLAALLLAQVARAQEPASLPAFALERLEVNPGPGPLATGGGTVLRDGELRVMVLGHYQHEPLTLNAKGENMPLLRSRSTAVFVMGWGLSSRLQLDVRLPVLTQREGDDLTSQGVIAPTRHGVGAPRVGARVGLLRTEEDDSVDLAAEVGVFLPMGTQGALAREAETSLLAKVMVGGRLGTRFAPSFELGMLVRPTAVIQVPTLESRELGSELRIGAGLMTVGSPLRAELALNAGLSWKQARGAVELLGGGRYAPRDGVELFALGGLGFGAEPGVPLFRLLAGVSFSYMLGEDSRPDSDTSIVHESVPLPIPTRRASEFQSSQGSMIPNPGEMSPIANVSRDRFVLEGKVYFRSGSTELPAESADLDRAVEMLLTNPAVKMMTVDGHTDDSTAETFNPRLGRSRAEAVWRYLVEHGVSPNKLRLRSYGPEHPAQSNSTPEGRERNRRVELLLMLPTTQEASP</sequence>
<reference evidence="5 6" key="1">
    <citation type="submission" date="2019-06" db="EMBL/GenBank/DDBJ databases">
        <authorList>
            <person name="Livingstone P."/>
            <person name="Whitworth D."/>
        </authorList>
    </citation>
    <scope>NUCLEOTIDE SEQUENCE [LARGE SCALE GENOMIC DNA]</scope>
    <source>
        <strain evidence="5 6">AM401</strain>
    </source>
</reference>
<dbReference type="Pfam" id="PF00691">
    <property type="entry name" value="OmpA"/>
    <property type="match status" value="1"/>
</dbReference>
<evidence type="ECO:0000256" key="3">
    <source>
        <dbReference type="SAM" id="SignalP"/>
    </source>
</evidence>
<name>A0A540X2G9_9BACT</name>
<dbReference type="CDD" id="cd07185">
    <property type="entry name" value="OmpA_C-like"/>
    <property type="match status" value="1"/>
</dbReference>
<dbReference type="InterPro" id="IPR006665">
    <property type="entry name" value="OmpA-like"/>
</dbReference>
<evidence type="ECO:0000259" key="4">
    <source>
        <dbReference type="PROSITE" id="PS51123"/>
    </source>
</evidence>
<dbReference type="PANTHER" id="PTHR30329">
    <property type="entry name" value="STATOR ELEMENT OF FLAGELLAR MOTOR COMPLEX"/>
    <property type="match status" value="1"/>
</dbReference>
<proteinExistence type="predicted"/>
<organism evidence="5 6">
    <name type="scientific">Myxococcus llanfairpwllgwyngyllgogerychwyrndrobwllllantysiliogogogochensis</name>
    <dbReference type="NCBI Taxonomy" id="2590453"/>
    <lineage>
        <taxon>Bacteria</taxon>
        <taxon>Pseudomonadati</taxon>
        <taxon>Myxococcota</taxon>
        <taxon>Myxococcia</taxon>
        <taxon>Myxococcales</taxon>
        <taxon>Cystobacterineae</taxon>
        <taxon>Myxococcaceae</taxon>
        <taxon>Myxococcus</taxon>
    </lineage>
</organism>
<dbReference type="Gene3D" id="3.30.1330.60">
    <property type="entry name" value="OmpA-like domain"/>
    <property type="match status" value="1"/>
</dbReference>
<dbReference type="AlphaFoldDB" id="A0A540X2G9"/>
<dbReference type="PROSITE" id="PS51123">
    <property type="entry name" value="OMPA_2"/>
    <property type="match status" value="1"/>
</dbReference>
<evidence type="ECO:0000313" key="6">
    <source>
        <dbReference type="Proteomes" id="UP000315369"/>
    </source>
</evidence>